<accession>A0A1I0MDW6</accession>
<dbReference type="PANTHER" id="PTHR42812:SF12">
    <property type="entry name" value="BETA-XYLOSIDASE-RELATED"/>
    <property type="match status" value="1"/>
</dbReference>
<evidence type="ECO:0000313" key="9">
    <source>
        <dbReference type="Proteomes" id="UP000199701"/>
    </source>
</evidence>
<keyword evidence="9" id="KW-1185">Reference proteome</keyword>
<dbReference type="InterPro" id="IPR051795">
    <property type="entry name" value="Glycosyl_Hydrlase_43"/>
</dbReference>
<keyword evidence="3" id="KW-0326">Glycosidase</keyword>
<dbReference type="AlphaFoldDB" id="A0A1I0MDW6"/>
<dbReference type="InterPro" id="IPR023296">
    <property type="entry name" value="Glyco_hydro_beta-prop_sf"/>
</dbReference>
<reference evidence="8 9" key="1">
    <citation type="submission" date="2016-10" db="EMBL/GenBank/DDBJ databases">
        <authorList>
            <person name="de Groot N.N."/>
        </authorList>
    </citation>
    <scope>NUCLEOTIDE SEQUENCE [LARGE SCALE GENOMIC DNA]</scope>
    <source>
        <strain evidence="8 9">DSM 9179</strain>
    </source>
</reference>
<dbReference type="Gene3D" id="1.25.40.20">
    <property type="entry name" value="Ankyrin repeat-containing domain"/>
    <property type="match status" value="1"/>
</dbReference>
<dbReference type="SUPFAM" id="SSF49899">
    <property type="entry name" value="Concanavalin A-like lectins/glucanases"/>
    <property type="match status" value="1"/>
</dbReference>
<dbReference type="InterPro" id="IPR041542">
    <property type="entry name" value="GH43_C2"/>
</dbReference>
<name>A0A1I0MDW6_9FIRM</name>
<evidence type="ECO:0000256" key="3">
    <source>
        <dbReference type="ARBA" id="ARBA00023295"/>
    </source>
</evidence>
<dbReference type="EMBL" id="FOJI01000001">
    <property type="protein sequence ID" value="SEV86328.1"/>
    <property type="molecule type" value="Genomic_DNA"/>
</dbReference>
<comment type="similarity">
    <text evidence="1">Belongs to the glycosyl hydrolase 43 family.</text>
</comment>
<dbReference type="SUPFAM" id="SSF75005">
    <property type="entry name" value="Arabinanase/levansucrase/invertase"/>
    <property type="match status" value="1"/>
</dbReference>
<proteinExistence type="inferred from homology"/>
<dbReference type="InterPro" id="IPR036770">
    <property type="entry name" value="Ankyrin_rpt-contain_sf"/>
</dbReference>
<organism evidence="8 9">
    <name type="scientific">[Clostridium] fimetarium</name>
    <dbReference type="NCBI Taxonomy" id="99656"/>
    <lineage>
        <taxon>Bacteria</taxon>
        <taxon>Bacillati</taxon>
        <taxon>Bacillota</taxon>
        <taxon>Clostridia</taxon>
        <taxon>Lachnospirales</taxon>
        <taxon>Lachnospiraceae</taxon>
    </lineage>
</organism>
<feature type="repeat" description="ANK" evidence="6">
    <location>
        <begin position="67"/>
        <end position="90"/>
    </location>
</feature>
<dbReference type="InterPro" id="IPR006710">
    <property type="entry name" value="Glyco_hydro_43"/>
</dbReference>
<dbReference type="Pfam" id="PF17851">
    <property type="entry name" value="GH43_C2"/>
    <property type="match status" value="1"/>
</dbReference>
<dbReference type="RefSeq" id="WP_170841254.1">
    <property type="nucleotide sequence ID" value="NZ_FOJI01000001.1"/>
</dbReference>
<dbReference type="InterPro" id="IPR013320">
    <property type="entry name" value="ConA-like_dom_sf"/>
</dbReference>
<dbReference type="CDD" id="cd08989">
    <property type="entry name" value="GH43_XYL-like"/>
    <property type="match status" value="1"/>
</dbReference>
<gene>
    <name evidence="8" type="ORF">SAMN05421659_101424</name>
</gene>
<feature type="active site" description="Proton acceptor" evidence="4">
    <location>
        <position position="144"/>
    </location>
</feature>
<evidence type="ECO:0000256" key="6">
    <source>
        <dbReference type="PROSITE-ProRule" id="PRU00023"/>
    </source>
</evidence>
<sequence length="640" mass="73026">MNKLEDAIILERYEQVKMILEKDPTRIDDLNDNGLNMTFLAAKTGNEQIVKYIVEYSRASMNTVDKDNRNILHYAAMSGNTNLVKYLVEKVGMSPVIGDFNLITPFDIAHDSKLFAMERYFESVVGTSLDNMYRNPIRTGMFPDPSIVRVNNDYYMVNSSFIYFPCIPISHSKDLVNWKIIGHAIADPEWAELDGLEGGRGYWAPDISYYDGKYYIAVTYRLNDTGIVYRKQMVMSSDKPQGPYSKPAIIDEDGIDPSIFNDDDGKRYMLLNRGARIFELNKEATMQISEADLLFYGDFKRAPEGPHLLKKDGYYYLFEAEGGTGADHRVTVSRSKSLKGNYEPCPYNPIMSQNDAGAAIQRCGHGKPVQTQNGQWYMVYLCGRMIGDGYSILGRETALDPITWTMDEWPIVNGLKGPSTLQKKPNLPVCVWDTVTNDDFIDEKLGLDWMFPRAPEQDGYSIADSYLKIRGSKWDLDSIDARNVVLRRQQSFKFTAVCKMKTPKLNTGQNAGITCFYDENTFLKFGVFNNNSNEEFVLQVVEHIGDQNRKSQTFPIDKDKEFIYLKVIANYLRRELLVSFDGNSYKSVLILNNVNYLCDEGLEKGKRFTGAMVGMYAFAGKNIQQESNDLVVEFDYFNYD</sequence>
<dbReference type="Pfam" id="PF12796">
    <property type="entry name" value="Ank_2"/>
    <property type="match status" value="1"/>
</dbReference>
<keyword evidence="6" id="KW-0040">ANK repeat</keyword>
<keyword evidence="2" id="KW-0378">Hydrolase</keyword>
<dbReference type="STRING" id="99656.SAMN05421659_101424"/>
<dbReference type="SMART" id="SM00248">
    <property type="entry name" value="ANK"/>
    <property type="match status" value="3"/>
</dbReference>
<evidence type="ECO:0000256" key="2">
    <source>
        <dbReference type="ARBA" id="ARBA00022801"/>
    </source>
</evidence>
<dbReference type="Gene3D" id="2.115.10.20">
    <property type="entry name" value="Glycosyl hydrolase domain, family 43"/>
    <property type="match status" value="1"/>
</dbReference>
<evidence type="ECO:0000256" key="5">
    <source>
        <dbReference type="PIRSR" id="PIRSR606710-2"/>
    </source>
</evidence>
<dbReference type="PROSITE" id="PS50088">
    <property type="entry name" value="ANK_REPEAT"/>
    <property type="match status" value="1"/>
</dbReference>
<evidence type="ECO:0000313" key="8">
    <source>
        <dbReference type="EMBL" id="SEV86328.1"/>
    </source>
</evidence>
<evidence type="ECO:0000256" key="1">
    <source>
        <dbReference type="ARBA" id="ARBA00009865"/>
    </source>
</evidence>
<feature type="site" description="Important for catalytic activity, responsible for pKa modulation of the active site Glu and correct orientation of both the proton donor and substrate" evidence="5">
    <location>
        <position position="256"/>
    </location>
</feature>
<evidence type="ECO:0000256" key="4">
    <source>
        <dbReference type="PIRSR" id="PIRSR606710-1"/>
    </source>
</evidence>
<dbReference type="PANTHER" id="PTHR42812">
    <property type="entry name" value="BETA-XYLOSIDASE"/>
    <property type="match status" value="1"/>
</dbReference>
<evidence type="ECO:0000259" key="7">
    <source>
        <dbReference type="Pfam" id="PF17851"/>
    </source>
</evidence>
<dbReference type="SUPFAM" id="SSF48403">
    <property type="entry name" value="Ankyrin repeat"/>
    <property type="match status" value="1"/>
</dbReference>
<dbReference type="PROSITE" id="PS50297">
    <property type="entry name" value="ANK_REP_REGION"/>
    <property type="match status" value="1"/>
</dbReference>
<protein>
    <submittedName>
        <fullName evidence="8">Xylan 1,4-beta-xylosidase</fullName>
    </submittedName>
</protein>
<dbReference type="Pfam" id="PF04616">
    <property type="entry name" value="Glyco_hydro_43"/>
    <property type="match status" value="1"/>
</dbReference>
<feature type="domain" description="Beta-xylosidase C-terminal Concanavalin A-like" evidence="7">
    <location>
        <begin position="437"/>
        <end position="639"/>
    </location>
</feature>
<dbReference type="Gene3D" id="2.60.120.200">
    <property type="match status" value="1"/>
</dbReference>
<dbReference type="Proteomes" id="UP000199701">
    <property type="component" value="Unassembled WGS sequence"/>
</dbReference>
<dbReference type="GO" id="GO:0004553">
    <property type="term" value="F:hydrolase activity, hydrolyzing O-glycosyl compounds"/>
    <property type="evidence" value="ECO:0007669"/>
    <property type="project" value="InterPro"/>
</dbReference>
<feature type="active site" description="Proton donor" evidence="4">
    <location>
        <position position="304"/>
    </location>
</feature>
<dbReference type="GO" id="GO:0005975">
    <property type="term" value="P:carbohydrate metabolic process"/>
    <property type="evidence" value="ECO:0007669"/>
    <property type="project" value="InterPro"/>
</dbReference>
<dbReference type="InterPro" id="IPR002110">
    <property type="entry name" value="Ankyrin_rpt"/>
</dbReference>